<comment type="caution">
    <text evidence="2">The sequence shown here is derived from an EMBL/GenBank/DDBJ whole genome shotgun (WGS) entry which is preliminary data.</text>
</comment>
<organism evidence="2 3">
    <name type="scientific">Moheibacter lacus</name>
    <dbReference type="NCBI Taxonomy" id="2745851"/>
    <lineage>
        <taxon>Bacteria</taxon>
        <taxon>Pseudomonadati</taxon>
        <taxon>Bacteroidota</taxon>
        <taxon>Flavobacteriia</taxon>
        <taxon>Flavobacteriales</taxon>
        <taxon>Weeksellaceae</taxon>
        <taxon>Moheibacter</taxon>
    </lineage>
</organism>
<proteinExistence type="predicted"/>
<dbReference type="InterPro" id="IPR029060">
    <property type="entry name" value="PIN-like_dom_sf"/>
</dbReference>
<dbReference type="Proteomes" id="UP000552241">
    <property type="component" value="Unassembled WGS sequence"/>
</dbReference>
<reference evidence="2 3" key="1">
    <citation type="submission" date="2020-07" db="EMBL/GenBank/DDBJ databases">
        <title>Moheibacter lacus sp. nov., a member of the family Flavobacteriaceae isolated from freshwater lake sediment.</title>
        <authorList>
            <person name="Liu Y."/>
        </authorList>
    </citation>
    <scope>NUCLEOTIDE SEQUENCE [LARGE SCALE GENOMIC DNA]</scope>
    <source>
        <strain evidence="2 3">BDHS18</strain>
    </source>
</reference>
<gene>
    <name evidence="2" type="ORF">HU137_04175</name>
</gene>
<accession>A0A838ZKQ9</accession>
<dbReference type="Gene3D" id="3.40.50.1010">
    <property type="entry name" value="5'-nuclease"/>
    <property type="match status" value="1"/>
</dbReference>
<evidence type="ECO:0000313" key="3">
    <source>
        <dbReference type="Proteomes" id="UP000552241"/>
    </source>
</evidence>
<dbReference type="InterPro" id="IPR002716">
    <property type="entry name" value="PIN_dom"/>
</dbReference>
<dbReference type="RefSeq" id="WP_182042538.1">
    <property type="nucleotide sequence ID" value="NZ_JACDZE010000001.1"/>
</dbReference>
<protein>
    <submittedName>
        <fullName evidence="2">PIN domain-containing protein</fullName>
    </submittedName>
</protein>
<dbReference type="AlphaFoldDB" id="A0A838ZKQ9"/>
<dbReference type="CDD" id="cd09854">
    <property type="entry name" value="PIN_VapC-like"/>
    <property type="match status" value="1"/>
</dbReference>
<name>A0A838ZKQ9_9FLAO</name>
<dbReference type="SUPFAM" id="SSF88723">
    <property type="entry name" value="PIN domain-like"/>
    <property type="match status" value="1"/>
</dbReference>
<feature type="domain" description="PIN" evidence="1">
    <location>
        <begin position="3"/>
        <end position="118"/>
    </location>
</feature>
<sequence length="139" mass="15849">MKKLLIDSNIAIDLLAQRDPFYDEASVLFSLADKSNLELYISSLSFANTNYILAKASSAFLAREILKNFKLIVSILDLNEKLITLALNNKNFPDFEDGLQYHTALENDLDIIITRDKKDFKNAEIPVMTAKEFLNIYPK</sequence>
<dbReference type="Pfam" id="PF13470">
    <property type="entry name" value="PIN_3"/>
    <property type="match status" value="1"/>
</dbReference>
<dbReference type="EMBL" id="JACDZE010000001">
    <property type="protein sequence ID" value="MBA5628964.1"/>
    <property type="molecule type" value="Genomic_DNA"/>
</dbReference>
<evidence type="ECO:0000259" key="1">
    <source>
        <dbReference type="Pfam" id="PF13470"/>
    </source>
</evidence>
<evidence type="ECO:0000313" key="2">
    <source>
        <dbReference type="EMBL" id="MBA5628964.1"/>
    </source>
</evidence>
<keyword evidence="3" id="KW-1185">Reference proteome</keyword>